<dbReference type="PANTHER" id="PTHR30042:SF2">
    <property type="entry name" value="POTASSIUM-TRANSPORTING ATPASE KDPC SUBUNIT"/>
    <property type="match status" value="1"/>
</dbReference>
<dbReference type="AlphaFoldDB" id="A0A1G7YPX2"/>
<proteinExistence type="inferred from homology"/>
<dbReference type="PIRSF" id="PIRSF001296">
    <property type="entry name" value="K_ATPase_KdpC"/>
    <property type="match status" value="1"/>
</dbReference>
<comment type="subcellular location">
    <subcellularLocation>
        <location evidence="11">Cell membrane</location>
        <topology evidence="11">Single-pass membrane protein</topology>
    </subcellularLocation>
</comment>
<comment type="subunit">
    <text evidence="11">The system is composed of three essential subunits: KdpA, KdpB and KdpC.</text>
</comment>
<evidence type="ECO:0000256" key="11">
    <source>
        <dbReference type="HAMAP-Rule" id="MF_00276"/>
    </source>
</evidence>
<dbReference type="PANTHER" id="PTHR30042">
    <property type="entry name" value="POTASSIUM-TRANSPORTING ATPASE C CHAIN"/>
    <property type="match status" value="1"/>
</dbReference>
<evidence type="ECO:0000256" key="5">
    <source>
        <dbReference type="ARBA" id="ARBA00022741"/>
    </source>
</evidence>
<evidence type="ECO:0000256" key="7">
    <source>
        <dbReference type="ARBA" id="ARBA00022958"/>
    </source>
</evidence>
<evidence type="ECO:0000256" key="8">
    <source>
        <dbReference type="ARBA" id="ARBA00022989"/>
    </source>
</evidence>
<organism evidence="13 14">
    <name type="scientific">Klenkia brasiliensis</name>
    <dbReference type="NCBI Taxonomy" id="333142"/>
    <lineage>
        <taxon>Bacteria</taxon>
        <taxon>Bacillati</taxon>
        <taxon>Actinomycetota</taxon>
        <taxon>Actinomycetes</taxon>
        <taxon>Geodermatophilales</taxon>
        <taxon>Geodermatophilaceae</taxon>
        <taxon>Klenkia</taxon>
    </lineage>
</organism>
<keyword evidence="14" id="KW-1185">Reference proteome</keyword>
<keyword evidence="4 11" id="KW-0812">Transmembrane</keyword>
<dbReference type="GO" id="GO:0005524">
    <property type="term" value="F:ATP binding"/>
    <property type="evidence" value="ECO:0007669"/>
    <property type="project" value="UniProtKB-UniRule"/>
</dbReference>
<evidence type="ECO:0000256" key="10">
    <source>
        <dbReference type="ARBA" id="ARBA00023136"/>
    </source>
</evidence>
<keyword evidence="9 11" id="KW-0406">Ion transport</keyword>
<keyword evidence="5 11" id="KW-0547">Nucleotide-binding</keyword>
<dbReference type="Proteomes" id="UP000198863">
    <property type="component" value="Unassembled WGS sequence"/>
</dbReference>
<dbReference type="NCBIfam" id="TIGR00681">
    <property type="entry name" value="kdpC"/>
    <property type="match status" value="1"/>
</dbReference>
<evidence type="ECO:0000256" key="9">
    <source>
        <dbReference type="ARBA" id="ARBA00023065"/>
    </source>
</evidence>
<evidence type="ECO:0000256" key="2">
    <source>
        <dbReference type="ARBA" id="ARBA00022475"/>
    </source>
</evidence>
<evidence type="ECO:0000256" key="12">
    <source>
        <dbReference type="SAM" id="MobiDB-lite"/>
    </source>
</evidence>
<evidence type="ECO:0000256" key="1">
    <source>
        <dbReference type="ARBA" id="ARBA00022448"/>
    </source>
</evidence>
<evidence type="ECO:0000256" key="3">
    <source>
        <dbReference type="ARBA" id="ARBA00022538"/>
    </source>
</evidence>
<accession>A0A1G7YPX2</accession>
<comment type="function">
    <text evidence="11">Part of the high-affinity ATP-driven potassium transport (or Kdp) system, which catalyzes the hydrolysis of ATP coupled with the electrogenic transport of potassium into the cytoplasm. This subunit acts as a catalytic chaperone that increases the ATP-binding affinity of the ATP-hydrolyzing subunit KdpB by the formation of a transient KdpB/KdpC/ATP ternary complex.</text>
</comment>
<keyword evidence="2 11" id="KW-1003">Cell membrane</keyword>
<comment type="similarity">
    <text evidence="11">Belongs to the KdpC family.</text>
</comment>
<sequence>MTRQLLASVRALLLATVVLGLAYPLLLTGLAQVAVPGRADGSLVSSADGTVVGSSLLGQGFVDSSGDPLPQYFQSRPSAGDWDGAASGGSNLGPSSPELAEAVGSRRAEVASFNGVPESQVPDDAVTTSASGLDPDISPAYAAIQVDRVAAARGVSADEVSALVAQATHGRDLGFIGAPGVDVLDLNLALDRAFG</sequence>
<gene>
    <name evidence="11" type="primary">kdpC</name>
    <name evidence="13" type="ORF">SAMN05660324_4047</name>
</gene>
<dbReference type="GO" id="GO:0005886">
    <property type="term" value="C:plasma membrane"/>
    <property type="evidence" value="ECO:0007669"/>
    <property type="project" value="UniProtKB-SubCell"/>
</dbReference>
<keyword evidence="7 11" id="KW-0630">Potassium</keyword>
<keyword evidence="3 11" id="KW-0633">Potassium transport</keyword>
<dbReference type="NCBIfam" id="NF001454">
    <property type="entry name" value="PRK00315.1"/>
    <property type="match status" value="1"/>
</dbReference>
<dbReference type="RefSeq" id="WP_091067859.1">
    <property type="nucleotide sequence ID" value="NZ_FNCF01000007.1"/>
</dbReference>
<dbReference type="GO" id="GO:0008556">
    <property type="term" value="F:P-type potassium transmembrane transporter activity"/>
    <property type="evidence" value="ECO:0007669"/>
    <property type="project" value="InterPro"/>
</dbReference>
<keyword evidence="10 11" id="KW-0472">Membrane</keyword>
<evidence type="ECO:0000313" key="14">
    <source>
        <dbReference type="Proteomes" id="UP000198863"/>
    </source>
</evidence>
<evidence type="ECO:0000313" key="13">
    <source>
        <dbReference type="EMBL" id="SDG98573.1"/>
    </source>
</evidence>
<keyword evidence="6 11" id="KW-0067">ATP-binding</keyword>
<dbReference type="EMBL" id="FNCF01000007">
    <property type="protein sequence ID" value="SDG98573.1"/>
    <property type="molecule type" value="Genomic_DNA"/>
</dbReference>
<evidence type="ECO:0000256" key="6">
    <source>
        <dbReference type="ARBA" id="ARBA00022840"/>
    </source>
</evidence>
<dbReference type="OrthoDB" id="9788285at2"/>
<dbReference type="Pfam" id="PF02669">
    <property type="entry name" value="KdpC"/>
    <property type="match status" value="1"/>
</dbReference>
<feature type="region of interest" description="Disordered" evidence="12">
    <location>
        <begin position="68"/>
        <end position="99"/>
    </location>
</feature>
<dbReference type="InterPro" id="IPR003820">
    <property type="entry name" value="KdpC"/>
</dbReference>
<evidence type="ECO:0000256" key="4">
    <source>
        <dbReference type="ARBA" id="ARBA00022692"/>
    </source>
</evidence>
<protein>
    <recommendedName>
        <fullName evidence="11">Potassium-transporting ATPase KdpC subunit</fullName>
    </recommendedName>
    <alternativeName>
        <fullName evidence="11">ATP phosphohydrolase [potassium-transporting] C chain</fullName>
    </alternativeName>
    <alternativeName>
        <fullName evidence="11">Potassium-binding and translocating subunit C</fullName>
    </alternativeName>
    <alternativeName>
        <fullName evidence="11">Potassium-translocating ATPase C chain</fullName>
    </alternativeName>
</protein>
<keyword evidence="1 11" id="KW-0813">Transport</keyword>
<dbReference type="HAMAP" id="MF_00276">
    <property type="entry name" value="KdpC"/>
    <property type="match status" value="1"/>
</dbReference>
<name>A0A1G7YPX2_9ACTN</name>
<keyword evidence="8 11" id="KW-1133">Transmembrane helix</keyword>
<reference evidence="14" key="1">
    <citation type="submission" date="2016-10" db="EMBL/GenBank/DDBJ databases">
        <authorList>
            <person name="Varghese N."/>
            <person name="Submissions S."/>
        </authorList>
    </citation>
    <scope>NUCLEOTIDE SEQUENCE [LARGE SCALE GENOMIC DNA]</scope>
    <source>
        <strain evidence="14">DSM 44526</strain>
    </source>
</reference>